<dbReference type="InterPro" id="IPR011010">
    <property type="entry name" value="DNA_brk_join_enz"/>
</dbReference>
<gene>
    <name evidence="8" type="ORF">GCM10009839_17530</name>
</gene>
<dbReference type="InterPro" id="IPR010998">
    <property type="entry name" value="Integrase_recombinase_N"/>
</dbReference>
<evidence type="ECO:0000259" key="6">
    <source>
        <dbReference type="PROSITE" id="PS51898"/>
    </source>
</evidence>
<dbReference type="Proteomes" id="UP001500751">
    <property type="component" value="Unassembled WGS sequence"/>
</dbReference>
<dbReference type="Gene3D" id="1.10.150.130">
    <property type="match status" value="1"/>
</dbReference>
<dbReference type="Gene3D" id="1.10.443.10">
    <property type="entry name" value="Intergrase catalytic core"/>
    <property type="match status" value="1"/>
</dbReference>
<feature type="domain" description="Tyr recombinase" evidence="6">
    <location>
        <begin position="212"/>
        <end position="407"/>
    </location>
</feature>
<dbReference type="InterPro" id="IPR044068">
    <property type="entry name" value="CB"/>
</dbReference>
<keyword evidence="1" id="KW-0229">DNA integration</keyword>
<dbReference type="PROSITE" id="PS51900">
    <property type="entry name" value="CB"/>
    <property type="match status" value="1"/>
</dbReference>
<name>A0ABN2TTS4_9ACTN</name>
<keyword evidence="2 4" id="KW-0238">DNA-binding</keyword>
<evidence type="ECO:0000256" key="3">
    <source>
        <dbReference type="ARBA" id="ARBA00023172"/>
    </source>
</evidence>
<proteinExistence type="predicted"/>
<dbReference type="CDD" id="cd01189">
    <property type="entry name" value="INT_ICEBs1_C_like"/>
    <property type="match status" value="1"/>
</dbReference>
<dbReference type="SUPFAM" id="SSF56349">
    <property type="entry name" value="DNA breaking-rejoining enzymes"/>
    <property type="match status" value="1"/>
</dbReference>
<sequence>MTDGCQGSIFKRCGCRIPGTDKKRGSQCPALTRRGHGSWYLATDLPAGPSGRRRVRRGGFPTRTAAQKALEQLCALPKGPESGVLVREWLRTWLDARVTVRASTLRSYEAICVNHLIPYLGAVPLATLTVRDIEAMLAAVRRHSAVWSRPITDATVQRIHATLRTALNAAVREQVVDVNPAKSVRLPRVRRPYAVVWTTDRIAEWQATGERPAVAVWTAAQTAAFLSAIAHHRLYAAYHLIALRGLRRGETAGLRWCDLDLDTGTLFITHQMQQVGGRLVQCPTKTPTSRRAVALDRTTVMVLRRHRAQQEAEEARSEITSSGFVFTNIHGDPLAPDRLTRVFIKLVADTGLPPVRLHDLRHGAASLALQAGADLRVVQDQLGHSSIITTADTYISVLPEVARKAAEDTAALILRHGRLIPGTRRTRRAERGHRLGKSNSSRKTADTRRTRRAV</sequence>
<dbReference type="PROSITE" id="PS51898">
    <property type="entry name" value="TYR_RECOMBINASE"/>
    <property type="match status" value="1"/>
</dbReference>
<protein>
    <submittedName>
        <fullName evidence="8">Tyrosine-type recombinase/integrase</fullName>
    </submittedName>
</protein>
<keyword evidence="3" id="KW-0233">DNA recombination</keyword>
<evidence type="ECO:0000256" key="5">
    <source>
        <dbReference type="SAM" id="MobiDB-lite"/>
    </source>
</evidence>
<organism evidence="8 9">
    <name type="scientific">Catenulispora yoronensis</name>
    <dbReference type="NCBI Taxonomy" id="450799"/>
    <lineage>
        <taxon>Bacteria</taxon>
        <taxon>Bacillati</taxon>
        <taxon>Actinomycetota</taxon>
        <taxon>Actinomycetes</taxon>
        <taxon>Catenulisporales</taxon>
        <taxon>Catenulisporaceae</taxon>
        <taxon>Catenulispora</taxon>
    </lineage>
</organism>
<comment type="caution">
    <text evidence="8">The sequence shown here is derived from an EMBL/GenBank/DDBJ whole genome shotgun (WGS) entry which is preliminary data.</text>
</comment>
<evidence type="ECO:0000313" key="8">
    <source>
        <dbReference type="EMBL" id="GAA2021146.1"/>
    </source>
</evidence>
<dbReference type="EMBL" id="BAAAQN010000007">
    <property type="protein sequence ID" value="GAA2021146.1"/>
    <property type="molecule type" value="Genomic_DNA"/>
</dbReference>
<evidence type="ECO:0000259" key="7">
    <source>
        <dbReference type="PROSITE" id="PS51900"/>
    </source>
</evidence>
<dbReference type="InterPro" id="IPR050090">
    <property type="entry name" value="Tyrosine_recombinase_XerCD"/>
</dbReference>
<dbReference type="PANTHER" id="PTHR30349:SF91">
    <property type="entry name" value="INTA PROTEIN"/>
    <property type="match status" value="1"/>
</dbReference>
<keyword evidence="9" id="KW-1185">Reference proteome</keyword>
<dbReference type="InterPro" id="IPR004107">
    <property type="entry name" value="Integrase_SAM-like_N"/>
</dbReference>
<accession>A0ABN2TTS4</accession>
<evidence type="ECO:0000256" key="2">
    <source>
        <dbReference type="ARBA" id="ARBA00023125"/>
    </source>
</evidence>
<feature type="compositionally biased region" description="Basic residues" evidence="5">
    <location>
        <begin position="424"/>
        <end position="436"/>
    </location>
</feature>
<dbReference type="InterPro" id="IPR013762">
    <property type="entry name" value="Integrase-like_cat_sf"/>
</dbReference>
<evidence type="ECO:0000256" key="4">
    <source>
        <dbReference type="PROSITE-ProRule" id="PRU01248"/>
    </source>
</evidence>
<dbReference type="InterPro" id="IPR002104">
    <property type="entry name" value="Integrase_catalytic"/>
</dbReference>
<reference evidence="8 9" key="1">
    <citation type="journal article" date="2019" name="Int. J. Syst. Evol. Microbiol.">
        <title>The Global Catalogue of Microorganisms (GCM) 10K type strain sequencing project: providing services to taxonomists for standard genome sequencing and annotation.</title>
        <authorList>
            <consortium name="The Broad Institute Genomics Platform"/>
            <consortium name="The Broad Institute Genome Sequencing Center for Infectious Disease"/>
            <person name="Wu L."/>
            <person name="Ma J."/>
        </authorList>
    </citation>
    <scope>NUCLEOTIDE SEQUENCE [LARGE SCALE GENOMIC DNA]</scope>
    <source>
        <strain evidence="8 9">JCM 16014</strain>
    </source>
</reference>
<evidence type="ECO:0000313" key="9">
    <source>
        <dbReference type="Proteomes" id="UP001500751"/>
    </source>
</evidence>
<feature type="region of interest" description="Disordered" evidence="5">
    <location>
        <begin position="423"/>
        <end position="454"/>
    </location>
</feature>
<dbReference type="PANTHER" id="PTHR30349">
    <property type="entry name" value="PHAGE INTEGRASE-RELATED"/>
    <property type="match status" value="1"/>
</dbReference>
<evidence type="ECO:0000256" key="1">
    <source>
        <dbReference type="ARBA" id="ARBA00022908"/>
    </source>
</evidence>
<dbReference type="Pfam" id="PF14659">
    <property type="entry name" value="Phage_int_SAM_3"/>
    <property type="match status" value="1"/>
</dbReference>
<feature type="domain" description="Core-binding (CB)" evidence="7">
    <location>
        <begin position="84"/>
        <end position="171"/>
    </location>
</feature>
<dbReference type="Pfam" id="PF00589">
    <property type="entry name" value="Phage_integrase"/>
    <property type="match status" value="1"/>
</dbReference>